<evidence type="ECO:0008006" key="4">
    <source>
        <dbReference type="Google" id="ProtNLM"/>
    </source>
</evidence>
<protein>
    <recommendedName>
        <fullName evidence="4">Type II toxin-antitoxin system RelE/ParE family toxin</fullName>
    </recommendedName>
</protein>
<evidence type="ECO:0000256" key="1">
    <source>
        <dbReference type="ARBA" id="ARBA00022649"/>
    </source>
</evidence>
<name>A0ABX4FM30_9PAST</name>
<proteinExistence type="predicted"/>
<dbReference type="Gene3D" id="3.30.2310.20">
    <property type="entry name" value="RelE-like"/>
    <property type="match status" value="1"/>
</dbReference>
<accession>A0ABX4FM30</accession>
<keyword evidence="3" id="KW-1185">Reference proteome</keyword>
<evidence type="ECO:0000313" key="3">
    <source>
        <dbReference type="Proteomes" id="UP000215738"/>
    </source>
</evidence>
<evidence type="ECO:0000313" key="2">
    <source>
        <dbReference type="EMBL" id="OZN24899.1"/>
    </source>
</evidence>
<dbReference type="SUPFAM" id="SSF143011">
    <property type="entry name" value="RelE-like"/>
    <property type="match status" value="1"/>
</dbReference>
<dbReference type="InterPro" id="IPR007712">
    <property type="entry name" value="RelE/ParE_toxin"/>
</dbReference>
<dbReference type="InterPro" id="IPR052747">
    <property type="entry name" value="TA_system_RelE_toxin"/>
</dbReference>
<organism evidence="2 3">
    <name type="scientific">Actinobacillus seminis</name>
    <dbReference type="NCBI Taxonomy" id="722"/>
    <lineage>
        <taxon>Bacteria</taxon>
        <taxon>Pseudomonadati</taxon>
        <taxon>Pseudomonadota</taxon>
        <taxon>Gammaproteobacteria</taxon>
        <taxon>Pasteurellales</taxon>
        <taxon>Pasteurellaceae</taxon>
        <taxon>Actinobacillus</taxon>
    </lineage>
</organism>
<dbReference type="RefSeq" id="WP_094946352.1">
    <property type="nucleotide sequence ID" value="NZ_NLFK01000005.1"/>
</dbReference>
<reference evidence="2 3" key="1">
    <citation type="submission" date="2017-07" db="EMBL/GenBank/DDBJ databases">
        <title>Virulence factors identified in Actinobacillus seminis.</title>
        <authorList>
            <person name="Negrete-Abascal E."/>
            <person name="Vaca-Pacheco S."/>
            <person name="Montes-Garcia F."/>
            <person name="Leyto-Gil A.M."/>
            <person name="Fragoso-Garcia E."/>
            <person name="Carvente-Garcia R."/>
            <person name="Perez-Agueros S."/>
            <person name="Castelan-Sanchez H.G."/>
            <person name="Garcia-Molina A."/>
            <person name="Villamar T.E."/>
            <person name="Vazquez-Cruz C."/>
        </authorList>
    </citation>
    <scope>NUCLEOTIDE SEQUENCE [LARGE SCALE GENOMIC DNA]</scope>
    <source>
        <strain evidence="2 3">ATCC 15768</strain>
    </source>
</reference>
<dbReference type="InterPro" id="IPR035093">
    <property type="entry name" value="RelE/ParE_toxin_dom_sf"/>
</dbReference>
<comment type="caution">
    <text evidence="2">The sequence shown here is derived from an EMBL/GenBank/DDBJ whole genome shotgun (WGS) entry which is preliminary data.</text>
</comment>
<dbReference type="Proteomes" id="UP000215738">
    <property type="component" value="Unassembled WGS sequence"/>
</dbReference>
<dbReference type="PANTHER" id="PTHR38813:SF1">
    <property type="entry name" value="TOXIN RELE1-RELATED"/>
    <property type="match status" value="1"/>
</dbReference>
<dbReference type="Pfam" id="PF05016">
    <property type="entry name" value="ParE_toxin"/>
    <property type="match status" value="1"/>
</dbReference>
<sequence>MANRIKWQPKALKQLLKIDSRYIPKVQQAINSLAHFPDVLLDIKKLQGQERTYRLRVGNYRVIFEWINSEPKIIEIQAIKKRDEQTYH</sequence>
<dbReference type="EMBL" id="NLFK01000005">
    <property type="protein sequence ID" value="OZN24899.1"/>
    <property type="molecule type" value="Genomic_DNA"/>
</dbReference>
<gene>
    <name evidence="2" type="ORF">CFY87_06090</name>
</gene>
<dbReference type="PANTHER" id="PTHR38813">
    <property type="match status" value="1"/>
</dbReference>
<keyword evidence="1" id="KW-1277">Toxin-antitoxin system</keyword>